<evidence type="ECO:0000313" key="1">
    <source>
        <dbReference type="EMBL" id="CEK66384.1"/>
    </source>
</evidence>
<dbReference type="EMBL" id="HACG01019519">
    <property type="protein sequence ID" value="CEK66384.1"/>
    <property type="molecule type" value="Transcribed_RNA"/>
</dbReference>
<sequence>RMIKTGPERSQKKKKICVIHSAVSGAQILNKHAIFSMSYAICSMSSQSL</sequence>
<reference evidence="1" key="1">
    <citation type="submission" date="2014-12" db="EMBL/GenBank/DDBJ databases">
        <title>Insight into the proteome of Arion vulgaris.</title>
        <authorList>
            <person name="Aradska J."/>
            <person name="Bulat T."/>
            <person name="Smidak R."/>
            <person name="Sarate P."/>
            <person name="Gangsoo J."/>
            <person name="Sialana F."/>
            <person name="Bilban M."/>
            <person name="Lubec G."/>
        </authorList>
    </citation>
    <scope>NUCLEOTIDE SEQUENCE</scope>
    <source>
        <tissue evidence="1">Skin</tissue>
    </source>
</reference>
<gene>
    <name evidence="1" type="primary">ORF58508</name>
</gene>
<dbReference type="AlphaFoldDB" id="A0A0B6ZCS9"/>
<feature type="non-terminal residue" evidence="1">
    <location>
        <position position="1"/>
    </location>
</feature>
<proteinExistence type="predicted"/>
<protein>
    <submittedName>
        <fullName evidence="1">Uncharacterized protein</fullName>
    </submittedName>
</protein>
<organism evidence="1">
    <name type="scientific">Arion vulgaris</name>
    <dbReference type="NCBI Taxonomy" id="1028688"/>
    <lineage>
        <taxon>Eukaryota</taxon>
        <taxon>Metazoa</taxon>
        <taxon>Spiralia</taxon>
        <taxon>Lophotrochozoa</taxon>
        <taxon>Mollusca</taxon>
        <taxon>Gastropoda</taxon>
        <taxon>Heterobranchia</taxon>
        <taxon>Euthyneura</taxon>
        <taxon>Panpulmonata</taxon>
        <taxon>Eupulmonata</taxon>
        <taxon>Stylommatophora</taxon>
        <taxon>Helicina</taxon>
        <taxon>Arionoidea</taxon>
        <taxon>Arionidae</taxon>
        <taxon>Arion</taxon>
    </lineage>
</organism>
<accession>A0A0B6ZCS9</accession>
<name>A0A0B6ZCS9_9EUPU</name>